<dbReference type="Proteomes" id="UP000054324">
    <property type="component" value="Unassembled WGS sequence"/>
</dbReference>
<keyword evidence="3" id="KW-1185">Reference proteome</keyword>
<feature type="region of interest" description="Disordered" evidence="1">
    <location>
        <begin position="19"/>
        <end position="44"/>
    </location>
</feature>
<evidence type="ECO:0000256" key="1">
    <source>
        <dbReference type="SAM" id="MobiDB-lite"/>
    </source>
</evidence>
<name>A0A075ACW1_OPIVI</name>
<dbReference type="KEGG" id="ovi:T265_06938"/>
<reference evidence="2 3" key="1">
    <citation type="submission" date="2013-11" db="EMBL/GenBank/DDBJ databases">
        <title>Opisthorchis viverrini - life in the bile duct.</title>
        <authorList>
            <person name="Young N.D."/>
            <person name="Nagarajan N."/>
            <person name="Lin S.J."/>
            <person name="Korhonen P.K."/>
            <person name="Jex A.R."/>
            <person name="Hall R.S."/>
            <person name="Safavi-Hemami H."/>
            <person name="Kaewkong W."/>
            <person name="Bertrand D."/>
            <person name="Gao S."/>
            <person name="Seet Q."/>
            <person name="Wongkham S."/>
            <person name="Teh B.T."/>
            <person name="Wongkham C."/>
            <person name="Intapan P.M."/>
            <person name="Maleewong W."/>
            <person name="Yang X."/>
            <person name="Hu M."/>
            <person name="Wang Z."/>
            <person name="Hofmann A."/>
            <person name="Sternberg P.W."/>
            <person name="Tan P."/>
            <person name="Wang J."/>
            <person name="Gasser R.B."/>
        </authorList>
    </citation>
    <scope>NUCLEOTIDE SEQUENCE [LARGE SCALE GENOMIC DNA]</scope>
</reference>
<dbReference type="EMBL" id="KL596770">
    <property type="protein sequence ID" value="KER25649.1"/>
    <property type="molecule type" value="Genomic_DNA"/>
</dbReference>
<feature type="region of interest" description="Disordered" evidence="1">
    <location>
        <begin position="115"/>
        <end position="138"/>
    </location>
</feature>
<gene>
    <name evidence="2" type="ORF">T265_06938</name>
</gene>
<sequence>MGVRWLKWLEREFTDRKVRGSKPTSASRLPLSRLRRPDSNPALVLPSGGMAARHRKKYKYVEARTVRLLGQCTGYLSSIWEKTFSIQLLSSENRPGKQARFRIALVWPRVAYASRPTSSKGSSRTTTRTVGTSQGRSNNDLAAKYESHCEETKLLWPLLSPWMGSPKQNKSMIRDIVRQGAAAPAIALVHLETKTKKGDCNASTNHSVVTRFRCLAAMPPKESTRVEILLGCPSLETGKVRGREIGFESRAFRSLID</sequence>
<feature type="compositionally biased region" description="Low complexity" evidence="1">
    <location>
        <begin position="115"/>
        <end position="137"/>
    </location>
</feature>
<accession>A0A075ACW1</accession>
<proteinExistence type="predicted"/>
<evidence type="ECO:0000313" key="3">
    <source>
        <dbReference type="Proteomes" id="UP000054324"/>
    </source>
</evidence>
<organism evidence="2 3">
    <name type="scientific">Opisthorchis viverrini</name>
    <name type="common">Southeast Asian liver fluke</name>
    <dbReference type="NCBI Taxonomy" id="6198"/>
    <lineage>
        <taxon>Eukaryota</taxon>
        <taxon>Metazoa</taxon>
        <taxon>Spiralia</taxon>
        <taxon>Lophotrochozoa</taxon>
        <taxon>Platyhelminthes</taxon>
        <taxon>Trematoda</taxon>
        <taxon>Digenea</taxon>
        <taxon>Opisthorchiida</taxon>
        <taxon>Opisthorchiata</taxon>
        <taxon>Opisthorchiidae</taxon>
        <taxon>Opisthorchis</taxon>
    </lineage>
</organism>
<feature type="compositionally biased region" description="Low complexity" evidence="1">
    <location>
        <begin position="23"/>
        <end position="32"/>
    </location>
</feature>
<protein>
    <submittedName>
        <fullName evidence="2">Uncharacterized protein</fullName>
    </submittedName>
</protein>
<evidence type="ECO:0000313" key="2">
    <source>
        <dbReference type="EMBL" id="KER25649.1"/>
    </source>
</evidence>
<dbReference type="CTD" id="20321117"/>
<dbReference type="GeneID" id="20321117"/>
<dbReference type="AlphaFoldDB" id="A0A075ACW1"/>
<dbReference type="RefSeq" id="XP_009170605.1">
    <property type="nucleotide sequence ID" value="XM_009172341.1"/>
</dbReference>